<keyword evidence="4" id="KW-1185">Reference proteome</keyword>
<comment type="caution">
    <text evidence="3">The sequence shown here is derived from an EMBL/GenBank/DDBJ whole genome shotgun (WGS) entry which is preliminary data.</text>
</comment>
<dbReference type="Proteomes" id="UP001139971">
    <property type="component" value="Unassembled WGS sequence"/>
</dbReference>
<dbReference type="RefSeq" id="WP_263544482.1">
    <property type="nucleotide sequence ID" value="NZ_JAOVZO020000001.1"/>
</dbReference>
<evidence type="ECO:0000313" key="4">
    <source>
        <dbReference type="Proteomes" id="UP001139971"/>
    </source>
</evidence>
<dbReference type="EMBL" id="JAOVZO020000001">
    <property type="protein sequence ID" value="MDC8011064.1"/>
    <property type="molecule type" value="Genomic_DNA"/>
</dbReference>
<dbReference type="Gene3D" id="2.80.10.50">
    <property type="match status" value="1"/>
</dbReference>
<organism evidence="3 4">
    <name type="scientific">Tahibacter soli</name>
    <dbReference type="NCBI Taxonomy" id="2983605"/>
    <lineage>
        <taxon>Bacteria</taxon>
        <taxon>Pseudomonadati</taxon>
        <taxon>Pseudomonadota</taxon>
        <taxon>Gammaproteobacteria</taxon>
        <taxon>Lysobacterales</taxon>
        <taxon>Rhodanobacteraceae</taxon>
        <taxon>Tahibacter</taxon>
    </lineage>
</organism>
<keyword evidence="1" id="KW-0472">Membrane</keyword>
<dbReference type="InterPro" id="IPR013431">
    <property type="entry name" value="Delta_60_rpt"/>
</dbReference>
<gene>
    <name evidence="3" type="ORF">OD750_000730</name>
</gene>
<protein>
    <submittedName>
        <fullName evidence="3">Uncharacterized protein</fullName>
    </submittedName>
</protein>
<keyword evidence="1" id="KW-0812">Transmembrane</keyword>
<keyword evidence="1" id="KW-1133">Transmembrane helix</keyword>
<feature type="transmembrane region" description="Helical" evidence="1">
    <location>
        <begin position="423"/>
        <end position="442"/>
    </location>
</feature>
<evidence type="ECO:0000313" key="3">
    <source>
        <dbReference type="EMBL" id="MDC8011064.1"/>
    </source>
</evidence>
<feature type="signal peptide" evidence="2">
    <location>
        <begin position="1"/>
        <end position="18"/>
    </location>
</feature>
<dbReference type="AlphaFoldDB" id="A0A9X3YFL5"/>
<evidence type="ECO:0000256" key="1">
    <source>
        <dbReference type="SAM" id="Phobius"/>
    </source>
</evidence>
<keyword evidence="2" id="KW-0732">Signal</keyword>
<dbReference type="Pfam" id="PF17164">
    <property type="entry name" value="DUF5122"/>
    <property type="match status" value="1"/>
</dbReference>
<evidence type="ECO:0000256" key="2">
    <source>
        <dbReference type="SAM" id="SignalP"/>
    </source>
</evidence>
<feature type="chain" id="PRO_5040748816" evidence="2">
    <location>
        <begin position="19"/>
        <end position="449"/>
    </location>
</feature>
<reference evidence="3" key="1">
    <citation type="submission" date="2023-02" db="EMBL/GenBank/DDBJ databases">
        <title>Tahibacter soli sp. nov. isolated from soil.</title>
        <authorList>
            <person name="Baek J.H."/>
            <person name="Lee J.K."/>
            <person name="Choi D.G."/>
            <person name="Jeon C.O."/>
        </authorList>
    </citation>
    <scope>NUCLEOTIDE SEQUENCE</scope>
    <source>
        <strain evidence="3">BL</strain>
    </source>
</reference>
<accession>A0A9X3YFL5</accession>
<sequence>MWKAILVLALALPCVARAALAPDAGFGNAGIVDLALPGQRNAGTTHTAVLPDRRVVVAAVRGNPRPFWTIQPLLWVARLLPDGSLDPTFGNGASATLELAQAELQFVRFNDVHVRNDGSLYALVTLSSSVGHQTILASVTADGRFDPAFNAGAPLVVAPHAYENPKVFDTGSGYLVVGVGRLGTFGVRLGFDAWRVRADGSPDIAFGGGGSIVVPGSGEGIGSTDVMPVPGGGFQILNYQQSEAVPNYWRRYRADGSVDTAFGDGGVEAIPNVDSPDDVVRDVYPLGDGTYAAVAGASCVQRTFDAHGRTLSKFSGLCIGGATSNPNVQPYGEKLLANAGQYFPGTPSPADGTWLWVLDRNGAIDRAFAEPQGDRWRSPTDPNADYSVGADGERGVVLASAGENSMRVLRYLDVRRGASDQPIPALGLPALLLLAACAAGLARRRFAVR</sequence>
<name>A0A9X3YFL5_9GAMM</name>
<proteinExistence type="predicted"/>